<proteinExistence type="predicted"/>
<dbReference type="Gene3D" id="3.90.70.10">
    <property type="entry name" value="Cysteine proteinases"/>
    <property type="match status" value="1"/>
</dbReference>
<dbReference type="RefSeq" id="WP_264282792.1">
    <property type="nucleotide sequence ID" value="NZ_CP107006.1"/>
</dbReference>
<gene>
    <name evidence="2" type="ORF">MKQ68_07740</name>
</gene>
<protein>
    <submittedName>
        <fullName evidence="2">C1 family peptidase</fullName>
    </submittedName>
</protein>
<dbReference type="InterPro" id="IPR038765">
    <property type="entry name" value="Papain-like_cys_pep_sf"/>
</dbReference>
<sequence length="467" mass="52596">MKFILTLVLSLLVWRAQGQDYGLGDKTTQAELNRLPLSKEISSKEILPTSYTLKRYTLPPDNQGPRSTCAARAVAAARSILYAYARGFTNSDSLRKYKFCPEYLYYKIKKPNDSGCIKGASVTKALDVVKKTGIVLRSQGLGDCPPYVDSNSAKQAGRYKLKADSLLSDKGAALSATTILKIKRALKRNNPVVISMRFYESFRKVGRDGFWAYSPTESLGDTLHHAMCIVGYDDFKKNGSFEVINSWGSGWGNNGYCWLTYEQLLQHVRYAIEVIDYNANAEIITGKIELLLPDNSPLNFRLKQPGNNETDTRLGNAVRYEMLDTFPTGITFKMKLGLTANGYVYLFSRKKDDSFSLVYPSQKTTPATFNSANQSCTLPSKGSFHVNEHNSEELCVIFSKDILDVDRLLDCANTNRMGLQEALQEICGVPPEQINDAFFDMQNMQFKTPKHRRYFLICYSFNINTML</sequence>
<dbReference type="Pfam" id="PF00112">
    <property type="entry name" value="Peptidase_C1"/>
    <property type="match status" value="1"/>
</dbReference>
<dbReference type="SUPFAM" id="SSF54001">
    <property type="entry name" value="Cysteine proteinases"/>
    <property type="match status" value="1"/>
</dbReference>
<organism evidence="2 3">
    <name type="scientific">Chitinophaga horti</name>
    <dbReference type="NCBI Taxonomy" id="2920382"/>
    <lineage>
        <taxon>Bacteria</taxon>
        <taxon>Pseudomonadati</taxon>
        <taxon>Bacteroidota</taxon>
        <taxon>Chitinophagia</taxon>
        <taxon>Chitinophagales</taxon>
        <taxon>Chitinophagaceae</taxon>
        <taxon>Chitinophaga</taxon>
    </lineage>
</organism>
<keyword evidence="3" id="KW-1185">Reference proteome</keyword>
<evidence type="ECO:0000313" key="2">
    <source>
        <dbReference type="EMBL" id="UYQ94984.1"/>
    </source>
</evidence>
<reference evidence="2" key="1">
    <citation type="submission" date="2022-10" db="EMBL/GenBank/DDBJ databases">
        <title>Chitinophaga sp. nov., isolated from soil.</title>
        <authorList>
            <person name="Jeon C.O."/>
        </authorList>
    </citation>
    <scope>NUCLEOTIDE SEQUENCE</scope>
    <source>
        <strain evidence="2">R8</strain>
    </source>
</reference>
<dbReference type="CDD" id="cd02619">
    <property type="entry name" value="Peptidase_C1"/>
    <property type="match status" value="1"/>
</dbReference>
<evidence type="ECO:0000313" key="3">
    <source>
        <dbReference type="Proteomes" id="UP001162741"/>
    </source>
</evidence>
<accession>A0ABY6J5M4</accession>
<feature type="domain" description="Peptidase C1A papain C-terminal" evidence="1">
    <location>
        <begin position="47"/>
        <end position="272"/>
    </location>
</feature>
<dbReference type="InterPro" id="IPR025660">
    <property type="entry name" value="Pept_his_AS"/>
</dbReference>
<dbReference type="Proteomes" id="UP001162741">
    <property type="component" value="Chromosome"/>
</dbReference>
<dbReference type="EMBL" id="CP107006">
    <property type="protein sequence ID" value="UYQ94984.1"/>
    <property type="molecule type" value="Genomic_DNA"/>
</dbReference>
<evidence type="ECO:0000259" key="1">
    <source>
        <dbReference type="SMART" id="SM00645"/>
    </source>
</evidence>
<name>A0ABY6J5M4_9BACT</name>
<dbReference type="InterPro" id="IPR000668">
    <property type="entry name" value="Peptidase_C1A_C"/>
</dbReference>
<dbReference type="SMART" id="SM00645">
    <property type="entry name" value="Pept_C1"/>
    <property type="match status" value="1"/>
</dbReference>
<dbReference type="PROSITE" id="PS00639">
    <property type="entry name" value="THIOL_PROTEASE_HIS"/>
    <property type="match status" value="1"/>
</dbReference>